<dbReference type="InterPro" id="IPR007138">
    <property type="entry name" value="ABM_dom"/>
</dbReference>
<gene>
    <name evidence="2" type="ORF">H735_01625</name>
</gene>
<dbReference type="GO" id="GO:0004497">
    <property type="term" value="F:monooxygenase activity"/>
    <property type="evidence" value="ECO:0007669"/>
    <property type="project" value="UniProtKB-KW"/>
</dbReference>
<dbReference type="Gene3D" id="3.30.70.100">
    <property type="match status" value="1"/>
</dbReference>
<feature type="domain" description="ABM" evidence="1">
    <location>
        <begin position="2"/>
        <end position="90"/>
    </location>
</feature>
<keyword evidence="2" id="KW-0560">Oxidoreductase</keyword>
<evidence type="ECO:0000313" key="2">
    <source>
        <dbReference type="EMBL" id="KIF54657.1"/>
    </source>
</evidence>
<dbReference type="EMBL" id="JPRD01000005">
    <property type="protein sequence ID" value="KIF54657.1"/>
    <property type="molecule type" value="Genomic_DNA"/>
</dbReference>
<dbReference type="RefSeq" id="WP_020195700.1">
    <property type="nucleotide sequence ID" value="NZ_BAOH01000027.1"/>
</dbReference>
<sequence>MIHLTAAFHAKPDCVSQLKQALEAMLEPTRNETGCVRYHLFQDKNDPSQFLFQEQFADQAAFDEHCKTTHFQTLLSEIDGLLASEPKITFLDEL</sequence>
<comment type="caution">
    <text evidence="2">The sequence shown here is derived from an EMBL/GenBank/DDBJ whole genome shotgun (WGS) entry which is preliminary data.</text>
</comment>
<dbReference type="SUPFAM" id="SSF54909">
    <property type="entry name" value="Dimeric alpha+beta barrel"/>
    <property type="match status" value="1"/>
</dbReference>
<dbReference type="Proteomes" id="UP000031586">
    <property type="component" value="Unassembled WGS sequence"/>
</dbReference>
<dbReference type="InterPro" id="IPR011008">
    <property type="entry name" value="Dimeric_a/b-barrel"/>
</dbReference>
<dbReference type="InterPro" id="IPR050744">
    <property type="entry name" value="AI-2_Isomerase_LsrG"/>
</dbReference>
<dbReference type="AlphaFoldDB" id="A0A0C1WE81"/>
<keyword evidence="2" id="KW-0503">Monooxygenase</keyword>
<evidence type="ECO:0000259" key="1">
    <source>
        <dbReference type="PROSITE" id="PS51725"/>
    </source>
</evidence>
<dbReference type="PROSITE" id="PS51725">
    <property type="entry name" value="ABM"/>
    <property type="match status" value="1"/>
</dbReference>
<organism evidence="2 3">
    <name type="scientific">Vibrio owensii CAIM 1854 = LMG 25443</name>
    <dbReference type="NCBI Taxonomy" id="1229493"/>
    <lineage>
        <taxon>Bacteria</taxon>
        <taxon>Pseudomonadati</taxon>
        <taxon>Pseudomonadota</taxon>
        <taxon>Gammaproteobacteria</taxon>
        <taxon>Vibrionales</taxon>
        <taxon>Vibrionaceae</taxon>
        <taxon>Vibrio</taxon>
    </lineage>
</organism>
<dbReference type="PATRIC" id="fig|1229493.5.peg.4304"/>
<proteinExistence type="predicted"/>
<name>A0A0C1WE81_9VIBR</name>
<dbReference type="PANTHER" id="PTHR33336">
    <property type="entry name" value="QUINOL MONOOXYGENASE YGIN-RELATED"/>
    <property type="match status" value="1"/>
</dbReference>
<reference evidence="2 3" key="1">
    <citation type="submission" date="2014-07" db="EMBL/GenBank/DDBJ databases">
        <title>Unique and conserved regions in Vibrio harveyi and related species in comparison with the shrimp pathogen Vibrio harveyi CAIM 1792.</title>
        <authorList>
            <person name="Espinoza-Valles I."/>
            <person name="Vora G."/>
            <person name="Leekitcharoenphon P."/>
            <person name="Ussery D."/>
            <person name="Hoj L."/>
            <person name="Gomez-Gil B."/>
        </authorList>
    </citation>
    <scope>NUCLEOTIDE SEQUENCE [LARGE SCALE GENOMIC DNA]</scope>
    <source>
        <strain evidence="3">CAIM 1854 / LMG 25443</strain>
    </source>
</reference>
<protein>
    <submittedName>
        <fullName evidence="2">Antibiotic biosynthesis monooxygenase</fullName>
    </submittedName>
</protein>
<dbReference type="GeneID" id="47100767"/>
<dbReference type="PANTHER" id="PTHR33336:SF15">
    <property type="entry name" value="ABM DOMAIN-CONTAINING PROTEIN"/>
    <property type="match status" value="1"/>
</dbReference>
<evidence type="ECO:0000313" key="3">
    <source>
        <dbReference type="Proteomes" id="UP000031586"/>
    </source>
</evidence>
<dbReference type="Pfam" id="PF03992">
    <property type="entry name" value="ABM"/>
    <property type="match status" value="1"/>
</dbReference>
<accession>A0A0C1WE81</accession>